<keyword evidence="2" id="KW-1185">Reference proteome</keyword>
<reference evidence="2" key="1">
    <citation type="submission" date="2015-01" db="EMBL/GenBank/DDBJ databases">
        <authorList>
            <person name="Aksoy S."/>
            <person name="Warren W."/>
            <person name="Wilson R.K."/>
        </authorList>
    </citation>
    <scope>NUCLEOTIDE SEQUENCE [LARGE SCALE GENOMIC DNA]</scope>
    <source>
        <strain evidence="2">IAEA</strain>
    </source>
</reference>
<sequence length="85" mass="9798">MMLVWGFRKRAKNSSCAHDQCRTSIMNCQCFSSSPSNKDKNEINNEINEHSSEKESLYNCMCVHSTAHIVQILVIIYDTNTIERL</sequence>
<evidence type="ECO:0000313" key="1">
    <source>
        <dbReference type="EnsemblMetazoa" id="GPPI036839-PA"/>
    </source>
</evidence>
<evidence type="ECO:0000313" key="2">
    <source>
        <dbReference type="Proteomes" id="UP000092460"/>
    </source>
</evidence>
<dbReference type="VEuPathDB" id="VectorBase:GPPI036839"/>
<reference evidence="1" key="2">
    <citation type="submission" date="2020-05" db="UniProtKB">
        <authorList>
            <consortium name="EnsemblMetazoa"/>
        </authorList>
    </citation>
    <scope>IDENTIFICATION</scope>
    <source>
        <strain evidence="1">IAEA</strain>
    </source>
</reference>
<protein>
    <submittedName>
        <fullName evidence="1">Uncharacterized protein</fullName>
    </submittedName>
</protein>
<accession>A0A1B0BPW8</accession>
<organism evidence="1 2">
    <name type="scientific">Glossina palpalis gambiensis</name>
    <dbReference type="NCBI Taxonomy" id="67801"/>
    <lineage>
        <taxon>Eukaryota</taxon>
        <taxon>Metazoa</taxon>
        <taxon>Ecdysozoa</taxon>
        <taxon>Arthropoda</taxon>
        <taxon>Hexapoda</taxon>
        <taxon>Insecta</taxon>
        <taxon>Pterygota</taxon>
        <taxon>Neoptera</taxon>
        <taxon>Endopterygota</taxon>
        <taxon>Diptera</taxon>
        <taxon>Brachycera</taxon>
        <taxon>Muscomorpha</taxon>
        <taxon>Hippoboscoidea</taxon>
        <taxon>Glossinidae</taxon>
        <taxon>Glossina</taxon>
    </lineage>
</organism>
<dbReference type="EMBL" id="JXJN01018243">
    <property type="status" value="NOT_ANNOTATED_CDS"/>
    <property type="molecule type" value="Genomic_DNA"/>
</dbReference>
<name>A0A1B0BPW8_9MUSC</name>
<dbReference type="EnsemblMetazoa" id="GPPI036839-RA">
    <property type="protein sequence ID" value="GPPI036839-PA"/>
    <property type="gene ID" value="GPPI036839"/>
</dbReference>
<dbReference type="AlphaFoldDB" id="A0A1B0BPW8"/>
<proteinExistence type="predicted"/>
<dbReference type="Proteomes" id="UP000092460">
    <property type="component" value="Unassembled WGS sequence"/>
</dbReference>